<evidence type="ECO:0000313" key="2">
    <source>
        <dbReference type="EMBL" id="MFI7844578.1"/>
    </source>
</evidence>
<reference evidence="2 3" key="1">
    <citation type="submission" date="2024-08" db="EMBL/GenBank/DDBJ databases">
        <authorList>
            <person name="Vancuren S.J."/>
            <person name="Allen-Vercoe E."/>
        </authorList>
    </citation>
    <scope>NUCLEOTIDE SEQUENCE [LARGE SCALE GENOMIC DNA]</scope>
    <source>
        <strain evidence="2 3">16-6-I_42_FAA</strain>
    </source>
</reference>
<organism evidence="2 3">
    <name type="scientific">Dorea amylophila</name>
    <dbReference type="NCBI Taxonomy" id="2981789"/>
    <lineage>
        <taxon>Bacteria</taxon>
        <taxon>Bacillati</taxon>
        <taxon>Bacillota</taxon>
        <taxon>Clostridia</taxon>
        <taxon>Lachnospirales</taxon>
        <taxon>Lachnospiraceae</taxon>
        <taxon>Dorea</taxon>
    </lineage>
</organism>
<evidence type="ECO:0008006" key="4">
    <source>
        <dbReference type="Google" id="ProtNLM"/>
    </source>
</evidence>
<protein>
    <recommendedName>
        <fullName evidence="4">Defence against restriction A C-terminal domain-containing protein</fullName>
    </recommendedName>
</protein>
<keyword evidence="3" id="KW-1185">Reference proteome</keyword>
<sequence length="157" mass="18763">MVTGESTDNDGDGRDNNRPSSFRYTERFEEECGYYLSIGMTYHDYWDGDAAMVKFYRDKHKRDLDRQNFNHWMQGMYIYEALVDASPVFNPLSEKHEPFPYMKEPIPITIEAIKETEERQNQQKMKNGKDAMRAWMVEFNKRFEEKQREGGEIDNEC</sequence>
<dbReference type="Proteomes" id="UP001614216">
    <property type="component" value="Unassembled WGS sequence"/>
</dbReference>
<dbReference type="EMBL" id="JBITRD010000002">
    <property type="protein sequence ID" value="MFI7844578.1"/>
    <property type="molecule type" value="Genomic_DNA"/>
</dbReference>
<accession>A0ABW8AW22</accession>
<name>A0ABW8AW22_9FIRM</name>
<feature type="region of interest" description="Disordered" evidence="1">
    <location>
        <begin position="1"/>
        <end position="22"/>
    </location>
</feature>
<evidence type="ECO:0000256" key="1">
    <source>
        <dbReference type="SAM" id="MobiDB-lite"/>
    </source>
</evidence>
<evidence type="ECO:0000313" key="3">
    <source>
        <dbReference type="Proteomes" id="UP001614216"/>
    </source>
</evidence>
<proteinExistence type="predicted"/>
<dbReference type="RefSeq" id="WP_195508866.1">
    <property type="nucleotide sequence ID" value="NZ_JBITRD010000002.1"/>
</dbReference>
<comment type="caution">
    <text evidence="2">The sequence shown here is derived from an EMBL/GenBank/DDBJ whole genome shotgun (WGS) entry which is preliminary data.</text>
</comment>
<gene>
    <name evidence="2" type="ORF">ACIF0M_03345</name>
</gene>